<evidence type="ECO:0000256" key="1">
    <source>
        <dbReference type="SAM" id="MobiDB-lite"/>
    </source>
</evidence>
<evidence type="ECO:0000259" key="2">
    <source>
        <dbReference type="PROSITE" id="PS51192"/>
    </source>
</evidence>
<dbReference type="CDD" id="cd18032">
    <property type="entry name" value="DEXHc_RE_I_III_res"/>
    <property type="match status" value="1"/>
</dbReference>
<gene>
    <name evidence="4" type="ORF">SAMN04489743_1409</name>
</gene>
<keyword evidence="4" id="KW-0547">Nucleotide-binding</keyword>
<dbReference type="SUPFAM" id="SSF52540">
    <property type="entry name" value="P-loop containing nucleoside triphosphate hydrolases"/>
    <property type="match status" value="1"/>
</dbReference>
<accession>A0A1H1WQJ3</accession>
<dbReference type="InterPro" id="IPR006935">
    <property type="entry name" value="Helicase/UvrB_N"/>
</dbReference>
<dbReference type="CDD" id="cd09203">
    <property type="entry name" value="PLDc_N_DEXD_b1"/>
    <property type="match status" value="1"/>
</dbReference>
<dbReference type="GO" id="GO:0003677">
    <property type="term" value="F:DNA binding"/>
    <property type="evidence" value="ECO:0007669"/>
    <property type="project" value="InterPro"/>
</dbReference>
<keyword evidence="4" id="KW-0378">Hydrolase</keyword>
<sequence length="1068" mass="120193">MRKWSPKRTSFLYSRAVTKFLGPFQVARPPLPEGLYELLNTESLEQFINEETADVTLAAVDDEDAPNILSRYVADALRQTLAAARPIERVALANRLLGELGVSSRIAPGPTQLQSLHRPDKLKRRSLRRPTTKLSDSALLTNSKDDPNLAAELRTEIESADTVDLLCAFVRWTGLRLLEPALEQLKERGAKLRVITTTYMGATERRAVDELVNRYGAEVKISYETKATRLHAKAWLFRRNTGFDTAYVGSSNLSQAALLDGLEWNVRLSSVATPALLQKFEVTFDSYWEQRAFQSYDPERDGEKLDDALERNGGRRTAAPDAATGLEVQPFLHQEEMLEDLEAERLKGYNHNLLVAATGTGKTVIAALDYKRLSETAGRDLKLLFVAHRQEILKQAMRTYRDVMQDGAFGELYVGEHKPREWKHIFASVQSLSSLGIEQLEPDFFDVVVIDEFHHAMAPTYRRLLEHLKPQQLLGLTATPERGDGVDVAKQFFDGRTASELRLWDALDADLLVPFHYFGVSDDVDLSRLEWKRGNYDTTQLSAIYTGNDARAAKVIRELRDKVTSTDQMRAIGFCVSVQHAHYMAEVFNRAGIASVAVDGTTDNADREEALRRLGKREINCIFAVDLFNEGLDLPQVDTILLLRPTQSATVFLQQLGRGLRRAEGKAVLTVLDFIGQQRREFRFDLRYRALTGYGRKELEKAVEDEFPYLPSGSQIVLDRVAQRVVLDNIKAQLRFNRAQLVRDIASYAETELEAYLERSGNDVKTIYRSTRDSWTSYLRQAGLIQGLSPLETVLRGKLEELSGAEEKKLLGRMAALIHVDDPERAAAYSMLVAPDAPRYAELGMREQAFARMLFYTLWDDGGGFKTYDDGLDHLRGYQFVCREIRQVVKLGVAASKHAAKSLGAELQHIPLLSHATYRREEVLAALQYGSLEQGKNVQHREGVAWCPATATDAFFVTLNKDDKKHSATTMYKDYAISPELFHWESQNATSPTSPTGQRYLNRAPYGSRILIFTRDTADDETGLTVPYTCLGQVDYVQHSGEKPIVITWKLHRPMPADVFASAAAVAK</sequence>
<dbReference type="Pfam" id="PF11907">
    <property type="entry name" value="DUF3427"/>
    <property type="match status" value="1"/>
</dbReference>
<evidence type="ECO:0000259" key="3">
    <source>
        <dbReference type="PROSITE" id="PS51194"/>
    </source>
</evidence>
<dbReference type="CDD" id="cd18799">
    <property type="entry name" value="SF2_C_EcoAI-like"/>
    <property type="match status" value="1"/>
</dbReference>
<protein>
    <submittedName>
        <fullName evidence="4">Helicase conserved C-terminal domain-containing protein</fullName>
    </submittedName>
</protein>
<dbReference type="PANTHER" id="PTHR47962">
    <property type="entry name" value="ATP-DEPENDENT HELICASE LHR-RELATED-RELATED"/>
    <property type="match status" value="1"/>
</dbReference>
<dbReference type="Pfam" id="PF00271">
    <property type="entry name" value="Helicase_C"/>
    <property type="match status" value="1"/>
</dbReference>
<dbReference type="GO" id="GO:0005524">
    <property type="term" value="F:ATP binding"/>
    <property type="evidence" value="ECO:0007669"/>
    <property type="project" value="InterPro"/>
</dbReference>
<dbReference type="InterPro" id="IPR014001">
    <property type="entry name" value="Helicase_ATP-bd"/>
</dbReference>
<feature type="region of interest" description="Disordered" evidence="1">
    <location>
        <begin position="108"/>
        <end position="140"/>
    </location>
</feature>
<name>A0A1H1WQJ3_9MICC</name>
<proteinExistence type="predicted"/>
<feature type="domain" description="Helicase ATP-binding" evidence="2">
    <location>
        <begin position="343"/>
        <end position="498"/>
    </location>
</feature>
<dbReference type="PANTHER" id="PTHR47962:SF7">
    <property type="entry name" value="MITOCHONDRIAL ATP-DEPENDENT HELICASE IRC3-RELATED"/>
    <property type="match status" value="1"/>
</dbReference>
<organism evidence="4 5">
    <name type="scientific">Pseudarthrobacter equi</name>
    <dbReference type="NCBI Taxonomy" id="728066"/>
    <lineage>
        <taxon>Bacteria</taxon>
        <taxon>Bacillati</taxon>
        <taxon>Actinomycetota</taxon>
        <taxon>Actinomycetes</taxon>
        <taxon>Micrococcales</taxon>
        <taxon>Micrococcaceae</taxon>
        <taxon>Pseudarthrobacter</taxon>
    </lineage>
</organism>
<dbReference type="GO" id="GO:0004386">
    <property type="term" value="F:helicase activity"/>
    <property type="evidence" value="ECO:0007669"/>
    <property type="project" value="UniProtKB-KW"/>
</dbReference>
<feature type="domain" description="Helicase C-terminal" evidence="3">
    <location>
        <begin position="558"/>
        <end position="707"/>
    </location>
</feature>
<dbReference type="SUPFAM" id="SSF56024">
    <property type="entry name" value="Phospholipase D/nuclease"/>
    <property type="match status" value="1"/>
</dbReference>
<feature type="compositionally biased region" description="Basic residues" evidence="1">
    <location>
        <begin position="120"/>
        <end position="131"/>
    </location>
</feature>
<keyword evidence="4" id="KW-0067">ATP-binding</keyword>
<dbReference type="Pfam" id="PF04851">
    <property type="entry name" value="ResIII"/>
    <property type="match status" value="1"/>
</dbReference>
<dbReference type="InterPro" id="IPR021835">
    <property type="entry name" value="DUF3427"/>
</dbReference>
<dbReference type="InterPro" id="IPR025202">
    <property type="entry name" value="PLD-like_dom"/>
</dbReference>
<dbReference type="PROSITE" id="PS51194">
    <property type="entry name" value="HELICASE_CTER"/>
    <property type="match status" value="1"/>
</dbReference>
<dbReference type="Pfam" id="PF13091">
    <property type="entry name" value="PLDc_2"/>
    <property type="match status" value="1"/>
</dbReference>
<evidence type="ECO:0000313" key="4">
    <source>
        <dbReference type="EMBL" id="SDS99355.1"/>
    </source>
</evidence>
<dbReference type="EMBL" id="LT629779">
    <property type="protein sequence ID" value="SDS99355.1"/>
    <property type="molecule type" value="Genomic_DNA"/>
</dbReference>
<dbReference type="Gene3D" id="3.40.50.300">
    <property type="entry name" value="P-loop containing nucleotide triphosphate hydrolases"/>
    <property type="match status" value="2"/>
</dbReference>
<dbReference type="SMART" id="SM00490">
    <property type="entry name" value="HELICc"/>
    <property type="match status" value="1"/>
</dbReference>
<dbReference type="InterPro" id="IPR001650">
    <property type="entry name" value="Helicase_C-like"/>
</dbReference>
<dbReference type="PROSITE" id="PS51192">
    <property type="entry name" value="HELICASE_ATP_BIND_1"/>
    <property type="match status" value="1"/>
</dbReference>
<keyword evidence="5" id="KW-1185">Reference proteome</keyword>
<dbReference type="InterPro" id="IPR052511">
    <property type="entry name" value="ATP-dep_Helicase"/>
</dbReference>
<dbReference type="GO" id="GO:0016887">
    <property type="term" value="F:ATP hydrolysis activity"/>
    <property type="evidence" value="ECO:0007669"/>
    <property type="project" value="TreeGrafter"/>
</dbReference>
<evidence type="ECO:0000313" key="5">
    <source>
        <dbReference type="Proteomes" id="UP000198751"/>
    </source>
</evidence>
<dbReference type="Proteomes" id="UP000198751">
    <property type="component" value="Chromosome I"/>
</dbReference>
<reference evidence="5" key="1">
    <citation type="submission" date="2016-10" db="EMBL/GenBank/DDBJ databases">
        <authorList>
            <person name="Varghese N."/>
            <person name="Submissions S."/>
        </authorList>
    </citation>
    <scope>NUCLEOTIDE SEQUENCE [LARGE SCALE GENOMIC DNA]</scope>
    <source>
        <strain evidence="5">IMMIB L-1606</strain>
    </source>
</reference>
<dbReference type="Gene3D" id="3.30.870.10">
    <property type="entry name" value="Endonuclease Chain A"/>
    <property type="match status" value="1"/>
</dbReference>
<dbReference type="AlphaFoldDB" id="A0A1H1WQJ3"/>
<keyword evidence="4" id="KW-0347">Helicase</keyword>
<dbReference type="SMART" id="SM00487">
    <property type="entry name" value="DEXDc"/>
    <property type="match status" value="1"/>
</dbReference>
<dbReference type="InterPro" id="IPR027417">
    <property type="entry name" value="P-loop_NTPase"/>
</dbReference>